<dbReference type="SMART" id="SM00450">
    <property type="entry name" value="RHOD"/>
    <property type="match status" value="2"/>
</dbReference>
<keyword evidence="2" id="KW-0677">Repeat</keyword>
<feature type="domain" description="Rhodanese" evidence="3">
    <location>
        <begin position="13"/>
        <end position="132"/>
    </location>
</feature>
<protein>
    <submittedName>
        <fullName evidence="4">Thiosulfate sulfurtransferase, rhodanese</fullName>
        <ecNumber evidence="4">2.8.1.1</ecNumber>
    </submittedName>
</protein>
<dbReference type="Gene3D" id="3.40.250.10">
    <property type="entry name" value="Rhodanese-like domain"/>
    <property type="match status" value="2"/>
</dbReference>
<dbReference type="InterPro" id="IPR045078">
    <property type="entry name" value="TST/MPST-like"/>
</dbReference>
<reference evidence="4 5" key="1">
    <citation type="journal article" date="2011" name="J. Bacteriol.">
        <title>Genome sequence of Taylorella equigenitalis MCE9, the causative agent of contagious equine metritis.</title>
        <authorList>
            <person name="Hebert L."/>
            <person name="Moumen B."/>
            <person name="Duquesne F."/>
            <person name="Breuil M.F."/>
            <person name="Laugier C."/>
            <person name="Batto J.M."/>
            <person name="Renault P."/>
            <person name="Petry S."/>
        </authorList>
    </citation>
    <scope>NUCLEOTIDE SEQUENCE [LARGE SCALE GENOMIC DNA]</scope>
    <source>
        <strain evidence="4 5">MCE9</strain>
    </source>
</reference>
<dbReference type="InterPro" id="IPR036873">
    <property type="entry name" value="Rhodanese-like_dom_sf"/>
</dbReference>
<gene>
    <name evidence="4" type="ordered locus">TEQUI_0092</name>
</gene>
<dbReference type="EC" id="2.8.1.1" evidence="4"/>
<dbReference type="Pfam" id="PF00581">
    <property type="entry name" value="Rhodanese"/>
    <property type="match status" value="2"/>
</dbReference>
<evidence type="ECO:0000259" key="3">
    <source>
        <dbReference type="PROSITE" id="PS50206"/>
    </source>
</evidence>
<dbReference type="PROSITE" id="PS50206">
    <property type="entry name" value="RHODANESE_3"/>
    <property type="match status" value="2"/>
</dbReference>
<dbReference type="Proteomes" id="UP000007472">
    <property type="component" value="Chromosome"/>
</dbReference>
<dbReference type="PANTHER" id="PTHR11364:SF27">
    <property type="entry name" value="SULFURTRANSFERASE"/>
    <property type="match status" value="1"/>
</dbReference>
<dbReference type="InterPro" id="IPR001763">
    <property type="entry name" value="Rhodanese-like_dom"/>
</dbReference>
<dbReference type="SUPFAM" id="SSF52821">
    <property type="entry name" value="Rhodanese/Cell cycle control phosphatase"/>
    <property type="match status" value="2"/>
</dbReference>
<organism evidence="4 5">
    <name type="scientific">Taylorella equigenitalis (strain MCE9)</name>
    <dbReference type="NCBI Taxonomy" id="937774"/>
    <lineage>
        <taxon>Bacteria</taxon>
        <taxon>Pseudomonadati</taxon>
        <taxon>Pseudomonadota</taxon>
        <taxon>Betaproteobacteria</taxon>
        <taxon>Burkholderiales</taxon>
        <taxon>Alcaligenaceae</taxon>
        <taxon>Taylorella</taxon>
    </lineage>
</organism>
<dbReference type="CDD" id="cd01449">
    <property type="entry name" value="TST_Repeat_2"/>
    <property type="match status" value="1"/>
</dbReference>
<evidence type="ECO:0000313" key="4">
    <source>
        <dbReference type="EMBL" id="ADU91048.1"/>
    </source>
</evidence>
<dbReference type="AlphaFoldDB" id="A0A654KF51"/>
<dbReference type="CDD" id="cd01448">
    <property type="entry name" value="TST_Repeat_1"/>
    <property type="match status" value="1"/>
</dbReference>
<sequence>MSYLITPEVLNEKLDVVKVIDVRHDLVDHAFGRKAYEKSHIPNAIFFDHETDLCGPKTSKSGRHPLPDRRHFAKLLASTGISLHDEIVTYDCGSLMFASHMWWLLRWLGIQNVRVLNGGFDAWVDKGLYTTSSILKLKPVDEWLPLKPLVRLISMSEVQENLKDAKFKVLDARVEGRFNGDFEPMDPVAGHIPGALNHPADLNFNYKGELHSKEKLRQIFLDISSDPKAIVHQCGSGITACLNEFAMEEAGLEGSGLYAGSWSEWIAYPENPVVTKT</sequence>
<name>A0A654KF51_TAYEM</name>
<dbReference type="KEGG" id="teq:TEQUI_0092"/>
<feature type="domain" description="Rhodanese" evidence="3">
    <location>
        <begin position="163"/>
        <end position="274"/>
    </location>
</feature>
<proteinExistence type="predicted"/>
<evidence type="ECO:0000256" key="1">
    <source>
        <dbReference type="ARBA" id="ARBA00022679"/>
    </source>
</evidence>
<evidence type="ECO:0000313" key="5">
    <source>
        <dbReference type="Proteomes" id="UP000007472"/>
    </source>
</evidence>
<keyword evidence="1 4" id="KW-0808">Transferase</keyword>
<dbReference type="GO" id="GO:0004792">
    <property type="term" value="F:thiosulfate-cyanide sulfurtransferase activity"/>
    <property type="evidence" value="ECO:0007669"/>
    <property type="project" value="UniProtKB-EC"/>
</dbReference>
<dbReference type="PANTHER" id="PTHR11364">
    <property type="entry name" value="THIOSULFATE SULFERTANSFERASE"/>
    <property type="match status" value="1"/>
</dbReference>
<accession>A0A654KF51</accession>
<dbReference type="EMBL" id="CP002456">
    <property type="protein sequence ID" value="ADU91048.1"/>
    <property type="molecule type" value="Genomic_DNA"/>
</dbReference>
<evidence type="ECO:0000256" key="2">
    <source>
        <dbReference type="ARBA" id="ARBA00022737"/>
    </source>
</evidence>